<dbReference type="Gene3D" id="3.90.70.80">
    <property type="match status" value="1"/>
</dbReference>
<dbReference type="Proteomes" id="UP001168972">
    <property type="component" value="Unassembled WGS sequence"/>
</dbReference>
<dbReference type="CDD" id="cd22757">
    <property type="entry name" value="OTU_P87_VP80-like"/>
    <property type="match status" value="1"/>
</dbReference>
<evidence type="ECO:0000259" key="1">
    <source>
        <dbReference type="PROSITE" id="PS50802"/>
    </source>
</evidence>
<dbReference type="SUPFAM" id="SSF54001">
    <property type="entry name" value="Cysteine proteinases"/>
    <property type="match status" value="1"/>
</dbReference>
<dbReference type="GO" id="GO:0016579">
    <property type="term" value="P:protein deubiquitination"/>
    <property type="evidence" value="ECO:0007669"/>
    <property type="project" value="TreeGrafter"/>
</dbReference>
<organism evidence="2 3">
    <name type="scientific">Microctonus hyperodae</name>
    <name type="common">Parasitoid wasp</name>
    <dbReference type="NCBI Taxonomy" id="165561"/>
    <lineage>
        <taxon>Eukaryota</taxon>
        <taxon>Metazoa</taxon>
        <taxon>Ecdysozoa</taxon>
        <taxon>Arthropoda</taxon>
        <taxon>Hexapoda</taxon>
        <taxon>Insecta</taxon>
        <taxon>Pterygota</taxon>
        <taxon>Neoptera</taxon>
        <taxon>Endopterygota</taxon>
        <taxon>Hymenoptera</taxon>
        <taxon>Apocrita</taxon>
        <taxon>Ichneumonoidea</taxon>
        <taxon>Braconidae</taxon>
        <taxon>Euphorinae</taxon>
        <taxon>Microctonus</taxon>
    </lineage>
</organism>
<dbReference type="Pfam" id="PF02338">
    <property type="entry name" value="OTU"/>
    <property type="match status" value="1"/>
</dbReference>
<reference evidence="2" key="2">
    <citation type="submission" date="2023-03" db="EMBL/GenBank/DDBJ databases">
        <authorList>
            <person name="Inwood S.N."/>
            <person name="Skelly J.G."/>
            <person name="Guhlin J."/>
            <person name="Harrop T.W.R."/>
            <person name="Goldson S.G."/>
            <person name="Dearden P.K."/>
        </authorList>
    </citation>
    <scope>NUCLEOTIDE SEQUENCE</scope>
    <source>
        <strain evidence="2">Lincoln</strain>
        <tissue evidence="2">Whole body</tissue>
    </source>
</reference>
<accession>A0AA39G2V0</accession>
<sequence>MKGLMKSTKTHDGICNKKNWDDHNGISNSTTKYNSGSLQRSQEGTFIEHKIYGDGNCMFRAVSYILWNTENEHRSLRTAVVHHIVDNWHEYAPFVMAEWGINCPENYLKYMKQEGVFASELECIVATKIYGRNLSIYRRVNEYEIKRVFHNHVNDNCGTARLLFTGRSDSGHYNVLFLGN</sequence>
<dbReference type="GO" id="GO:0004843">
    <property type="term" value="F:cysteine-type deubiquitinase activity"/>
    <property type="evidence" value="ECO:0007669"/>
    <property type="project" value="TreeGrafter"/>
</dbReference>
<gene>
    <name evidence="2" type="ORF">PV327_006142</name>
</gene>
<protein>
    <recommendedName>
        <fullName evidence="1">OTU domain-containing protein</fullName>
    </recommendedName>
</protein>
<dbReference type="EMBL" id="JAQQBR010000003">
    <property type="protein sequence ID" value="KAK0180510.1"/>
    <property type="molecule type" value="Genomic_DNA"/>
</dbReference>
<dbReference type="PROSITE" id="PS50802">
    <property type="entry name" value="OTU"/>
    <property type="match status" value="1"/>
</dbReference>
<comment type="caution">
    <text evidence="2">The sequence shown here is derived from an EMBL/GenBank/DDBJ whole genome shotgun (WGS) entry which is preliminary data.</text>
</comment>
<keyword evidence="3" id="KW-1185">Reference proteome</keyword>
<dbReference type="PANTHER" id="PTHR12419">
    <property type="entry name" value="OTU DOMAIN CONTAINING PROTEIN"/>
    <property type="match status" value="1"/>
</dbReference>
<name>A0AA39G2V0_MICHY</name>
<dbReference type="InterPro" id="IPR003323">
    <property type="entry name" value="OTU_dom"/>
</dbReference>
<reference evidence="2" key="1">
    <citation type="journal article" date="2023" name="bioRxiv">
        <title>Scaffold-level genome assemblies of two parasitoid biocontrol wasps reveal the parthenogenesis mechanism and an associated novel virus.</title>
        <authorList>
            <person name="Inwood S."/>
            <person name="Skelly J."/>
            <person name="Guhlin J."/>
            <person name="Harrop T."/>
            <person name="Goldson S."/>
            <person name="Dearden P."/>
        </authorList>
    </citation>
    <scope>NUCLEOTIDE SEQUENCE</scope>
    <source>
        <strain evidence="2">Lincoln</strain>
        <tissue evidence="2">Whole body</tissue>
    </source>
</reference>
<proteinExistence type="predicted"/>
<evidence type="ECO:0000313" key="3">
    <source>
        <dbReference type="Proteomes" id="UP001168972"/>
    </source>
</evidence>
<dbReference type="AlphaFoldDB" id="A0AA39G2V0"/>
<feature type="domain" description="OTU" evidence="1">
    <location>
        <begin position="46"/>
        <end position="179"/>
    </location>
</feature>
<dbReference type="InterPro" id="IPR038765">
    <property type="entry name" value="Papain-like_cys_pep_sf"/>
</dbReference>
<dbReference type="InterPro" id="IPR050704">
    <property type="entry name" value="Peptidase_C85-like"/>
</dbReference>
<evidence type="ECO:0000313" key="2">
    <source>
        <dbReference type="EMBL" id="KAK0180510.1"/>
    </source>
</evidence>